<dbReference type="GO" id="GO:0034551">
    <property type="term" value="P:mitochondrial respiratory chain complex III assembly"/>
    <property type="evidence" value="ECO:0007669"/>
    <property type="project" value="TreeGrafter"/>
</dbReference>
<accession>A0A9P8I2N5</accession>
<keyword evidence="3" id="KW-1185">Reference proteome</keyword>
<comment type="caution">
    <text evidence="2">The sequence shown here is derived from an EMBL/GenBank/DDBJ whole genome shotgun (WGS) entry which is preliminary data.</text>
</comment>
<proteinExistence type="predicted"/>
<dbReference type="OrthoDB" id="2107880at2759"/>
<dbReference type="AlphaFoldDB" id="A0A9P8I2N5"/>
<feature type="region of interest" description="Disordered" evidence="1">
    <location>
        <begin position="34"/>
        <end position="58"/>
    </location>
</feature>
<dbReference type="Pfam" id="PF20180">
    <property type="entry name" value="UQCC2_CBP6"/>
    <property type="match status" value="1"/>
</dbReference>
<organism evidence="2 3">
    <name type="scientific">Glutinoglossum americanum</name>
    <dbReference type="NCBI Taxonomy" id="1670608"/>
    <lineage>
        <taxon>Eukaryota</taxon>
        <taxon>Fungi</taxon>
        <taxon>Dikarya</taxon>
        <taxon>Ascomycota</taxon>
        <taxon>Pezizomycotina</taxon>
        <taxon>Geoglossomycetes</taxon>
        <taxon>Geoglossales</taxon>
        <taxon>Geoglossaceae</taxon>
        <taxon>Glutinoglossum</taxon>
    </lineage>
</organism>
<sequence length="123" mass="14066">MSSSKHILRILTNWPTSALRPDLSFNSSMLARYLPQSQSPPPPLPPNSSSLPPAPAPSDRQINALCTLLENRYAKEYPVSDAFLRPAFKPTYYEDLLREIEVAPTRSWFGRMVNRWKGFLRFS</sequence>
<protein>
    <submittedName>
        <fullName evidence="2">Uncharacterized protein</fullName>
    </submittedName>
</protein>
<evidence type="ECO:0000256" key="1">
    <source>
        <dbReference type="SAM" id="MobiDB-lite"/>
    </source>
</evidence>
<dbReference type="PANTHER" id="PTHR28250">
    <property type="entry name" value="CYTOCHROME B PRE-MRNA-PROCESSING PROTEIN 6"/>
    <property type="match status" value="1"/>
</dbReference>
<dbReference type="Proteomes" id="UP000698800">
    <property type="component" value="Unassembled WGS sequence"/>
</dbReference>
<dbReference type="GO" id="GO:0043022">
    <property type="term" value="F:ribosome binding"/>
    <property type="evidence" value="ECO:0007669"/>
    <property type="project" value="InterPro"/>
</dbReference>
<evidence type="ECO:0000313" key="2">
    <source>
        <dbReference type="EMBL" id="KAH0537456.1"/>
    </source>
</evidence>
<dbReference type="InterPro" id="IPR037653">
    <property type="entry name" value="Cbp6"/>
</dbReference>
<reference evidence="2" key="1">
    <citation type="submission" date="2021-03" db="EMBL/GenBank/DDBJ databases">
        <title>Comparative genomics and phylogenomic investigation of the class Geoglossomycetes provide insights into ecological specialization and systematics.</title>
        <authorList>
            <person name="Melie T."/>
            <person name="Pirro S."/>
            <person name="Miller A.N."/>
            <person name="Quandt A."/>
        </authorList>
    </citation>
    <scope>NUCLEOTIDE SEQUENCE</scope>
    <source>
        <strain evidence="2">GBOQ0MN5Z8</strain>
    </source>
</reference>
<name>A0A9P8I2N5_9PEZI</name>
<dbReference type="PANTHER" id="PTHR28250:SF1">
    <property type="entry name" value="CYTOCHROME B PRE-MRNA-PROCESSING PROTEIN 6"/>
    <property type="match status" value="1"/>
</dbReference>
<dbReference type="EMBL" id="JAGHQL010000145">
    <property type="protein sequence ID" value="KAH0537456.1"/>
    <property type="molecule type" value="Genomic_DNA"/>
</dbReference>
<gene>
    <name evidence="2" type="ORF">FGG08_005764</name>
</gene>
<dbReference type="GO" id="GO:0061671">
    <property type="term" value="C:Cbp3p-Cbp6 complex"/>
    <property type="evidence" value="ECO:0007669"/>
    <property type="project" value="InterPro"/>
</dbReference>
<evidence type="ECO:0000313" key="3">
    <source>
        <dbReference type="Proteomes" id="UP000698800"/>
    </source>
</evidence>
<feature type="compositionally biased region" description="Pro residues" evidence="1">
    <location>
        <begin position="38"/>
        <end position="56"/>
    </location>
</feature>